<dbReference type="OrthoDB" id="9784339at2"/>
<sequence length="138" mass="15794">MKPRVAFVCVGNSCRSQMAEGFAKHYGKDLIEVYSAGTDIAKEVNPLAIEVMREVGIDISSHFPKTIFDIPKEVDFLITMGCGVECPFIPCKVKEDWGLPDPVEKPIEEFRKVRDEIEKKVLELIIERIKKEYYREGK</sequence>
<evidence type="ECO:0000259" key="2">
    <source>
        <dbReference type="SMART" id="SM00226"/>
    </source>
</evidence>
<accession>D9TFP9</accession>
<gene>
    <name evidence="3" type="ordered locus">COB47_1741</name>
</gene>
<dbReference type="Pfam" id="PF01451">
    <property type="entry name" value="LMWPc"/>
    <property type="match status" value="1"/>
</dbReference>
<dbReference type="SMART" id="SM00226">
    <property type="entry name" value="LMWPc"/>
    <property type="match status" value="1"/>
</dbReference>
<dbReference type="SUPFAM" id="SSF52788">
    <property type="entry name" value="Phosphotyrosine protein phosphatases I"/>
    <property type="match status" value="1"/>
</dbReference>
<dbReference type="RefSeq" id="WP_013291016.1">
    <property type="nucleotide sequence ID" value="NC_014392.1"/>
</dbReference>
<dbReference type="STRING" id="608506.COB47_1741"/>
<reference evidence="3 4" key="1">
    <citation type="journal article" date="2010" name="J. Bacteriol.">
        <title>Complete genome sequence of the cellulolytic thermophile Caldicellulosiruptor obsidiansis OB47T.</title>
        <authorList>
            <person name="Elkins J.G."/>
            <person name="Lochner A."/>
            <person name="Hamilton-Brehm S.D."/>
            <person name="Davenport K.W."/>
            <person name="Podar M."/>
            <person name="Brown S.D."/>
            <person name="Land M.L."/>
            <person name="Hauser L.J."/>
            <person name="Klingeman D.M."/>
            <person name="Raman B."/>
            <person name="Goodwin L.A."/>
            <person name="Tapia R."/>
            <person name="Meincke L.J."/>
            <person name="Detter J.C."/>
            <person name="Bruce D.C."/>
            <person name="Han C.S."/>
            <person name="Palumbo A.V."/>
            <person name="Cottingham R.W."/>
            <person name="Keller M."/>
            <person name="Graham D.E."/>
        </authorList>
    </citation>
    <scope>NUCLEOTIDE SEQUENCE [LARGE SCALE GENOMIC DNA]</scope>
    <source>
        <strain evidence="4">ATCC BAA-2073 / strain OB47</strain>
    </source>
</reference>
<proteinExistence type="predicted"/>
<dbReference type="AlphaFoldDB" id="D9TFP9"/>
<keyword evidence="4" id="KW-1185">Reference proteome</keyword>
<organism evidence="3 4">
    <name type="scientific">Caldicellulosiruptor obsidiansis (strain ATCC BAA-2073 / JCM 16842 / OB47)</name>
    <dbReference type="NCBI Taxonomy" id="608506"/>
    <lineage>
        <taxon>Bacteria</taxon>
        <taxon>Bacillati</taxon>
        <taxon>Bacillota</taxon>
        <taxon>Bacillota incertae sedis</taxon>
        <taxon>Caldicellulosiruptorales</taxon>
        <taxon>Caldicellulosiruptoraceae</taxon>
        <taxon>Caldicellulosiruptor</taxon>
    </lineage>
</organism>
<name>D9TFP9_CALOO</name>
<dbReference type="InterPro" id="IPR023485">
    <property type="entry name" value="Ptyr_pPase"/>
</dbReference>
<dbReference type="eggNOG" id="COG0394">
    <property type="taxonomic scope" value="Bacteria"/>
</dbReference>
<dbReference type="PANTHER" id="PTHR43428:SF1">
    <property type="entry name" value="ARSENATE REDUCTASE"/>
    <property type="match status" value="1"/>
</dbReference>
<feature type="domain" description="Phosphotyrosine protein phosphatase I" evidence="2">
    <location>
        <begin position="3"/>
        <end position="127"/>
    </location>
</feature>
<dbReference type="KEGG" id="cob:COB47_1741"/>
<evidence type="ECO:0000256" key="1">
    <source>
        <dbReference type="ARBA" id="ARBA00022849"/>
    </source>
</evidence>
<dbReference type="GO" id="GO:0046685">
    <property type="term" value="P:response to arsenic-containing substance"/>
    <property type="evidence" value="ECO:0007669"/>
    <property type="project" value="UniProtKB-KW"/>
</dbReference>
<evidence type="ECO:0000313" key="3">
    <source>
        <dbReference type="EMBL" id="ADL43019.1"/>
    </source>
</evidence>
<dbReference type="HOGENOM" id="CLU_071415_3_3_9"/>
<dbReference type="PANTHER" id="PTHR43428">
    <property type="entry name" value="ARSENATE REDUCTASE"/>
    <property type="match status" value="1"/>
</dbReference>
<dbReference type="EMBL" id="CP002164">
    <property type="protein sequence ID" value="ADL43019.1"/>
    <property type="molecule type" value="Genomic_DNA"/>
</dbReference>
<dbReference type="Gene3D" id="3.40.50.2300">
    <property type="match status" value="1"/>
</dbReference>
<dbReference type="InterPro" id="IPR036196">
    <property type="entry name" value="Ptyr_pPase_sf"/>
</dbReference>
<evidence type="ECO:0000313" key="4">
    <source>
        <dbReference type="Proteomes" id="UP000000347"/>
    </source>
</evidence>
<dbReference type="CDD" id="cd16345">
    <property type="entry name" value="LMWP_ArsC"/>
    <property type="match status" value="1"/>
</dbReference>
<dbReference type="Proteomes" id="UP000000347">
    <property type="component" value="Chromosome"/>
</dbReference>
<protein>
    <submittedName>
        <fullName evidence="3">Protein-tyrosine phosphatase, low molecular weight</fullName>
    </submittedName>
</protein>
<keyword evidence="1" id="KW-0059">Arsenical resistance</keyword>